<evidence type="ECO:0000313" key="3">
    <source>
        <dbReference type="Proteomes" id="UP001139516"/>
    </source>
</evidence>
<dbReference type="RefSeq" id="WP_248669459.1">
    <property type="nucleotide sequence ID" value="NZ_JALPRX010000121.1"/>
</dbReference>
<dbReference type="PANTHER" id="PTHR33498">
    <property type="entry name" value="TRANSPOSASE FOR INSERTION SEQUENCE ELEMENT IS1557"/>
    <property type="match status" value="1"/>
</dbReference>
<evidence type="ECO:0000259" key="1">
    <source>
        <dbReference type="Pfam" id="PF01610"/>
    </source>
</evidence>
<feature type="domain" description="Transposase IS204/IS1001/IS1096/IS1165 DDE" evidence="1">
    <location>
        <begin position="28"/>
        <end position="101"/>
    </location>
</feature>
<accession>A0A9X2BW56</accession>
<dbReference type="Proteomes" id="UP001139516">
    <property type="component" value="Unassembled WGS sequence"/>
</dbReference>
<protein>
    <submittedName>
        <fullName evidence="2">Transposase</fullName>
    </submittedName>
</protein>
<name>A0A9X2BW56_9PROT</name>
<reference evidence="2" key="1">
    <citation type="submission" date="2022-04" db="EMBL/GenBank/DDBJ databases">
        <title>Roseomonas acroporae sp. nov., isolated from coral Acropora digitifera.</title>
        <authorList>
            <person name="Sun H."/>
        </authorList>
    </citation>
    <scope>NUCLEOTIDE SEQUENCE</scope>
    <source>
        <strain evidence="2">NAR14</strain>
    </source>
</reference>
<feature type="non-terminal residue" evidence="2">
    <location>
        <position position="1"/>
    </location>
</feature>
<organism evidence="2 3">
    <name type="scientific">Roseomonas acroporae</name>
    <dbReference type="NCBI Taxonomy" id="2937791"/>
    <lineage>
        <taxon>Bacteria</taxon>
        <taxon>Pseudomonadati</taxon>
        <taxon>Pseudomonadota</taxon>
        <taxon>Alphaproteobacteria</taxon>
        <taxon>Acetobacterales</taxon>
        <taxon>Roseomonadaceae</taxon>
        <taxon>Roseomonas</taxon>
    </lineage>
</organism>
<comment type="caution">
    <text evidence="2">The sequence shown here is derived from an EMBL/GenBank/DDBJ whole genome shotgun (WGS) entry which is preliminary data.</text>
</comment>
<dbReference type="InterPro" id="IPR002560">
    <property type="entry name" value="Transposase_DDE"/>
</dbReference>
<proteinExistence type="predicted"/>
<dbReference type="PANTHER" id="PTHR33498:SF1">
    <property type="entry name" value="TRANSPOSASE FOR INSERTION SEQUENCE ELEMENT IS1557"/>
    <property type="match status" value="1"/>
</dbReference>
<sequence length="105" mass="11507">WYRKERPTFSDTLAATITAARRLAAVLRRRSSEALDDVLAAAAATPLAGFVTTLRKDIAAVNAALDLPWTTNPAEGQINRIKMIKRTMYGQAGFELLRARVLHAA</sequence>
<gene>
    <name evidence="2" type="ORF">M0638_23850</name>
</gene>
<dbReference type="InterPro" id="IPR047951">
    <property type="entry name" value="Transpos_ISL3"/>
</dbReference>
<dbReference type="Pfam" id="PF01610">
    <property type="entry name" value="DDE_Tnp_ISL3"/>
    <property type="match status" value="1"/>
</dbReference>
<keyword evidence="3" id="KW-1185">Reference proteome</keyword>
<evidence type="ECO:0000313" key="2">
    <source>
        <dbReference type="EMBL" id="MCK8787408.1"/>
    </source>
</evidence>
<dbReference type="EMBL" id="JALPRX010000121">
    <property type="protein sequence ID" value="MCK8787408.1"/>
    <property type="molecule type" value="Genomic_DNA"/>
</dbReference>
<dbReference type="AlphaFoldDB" id="A0A9X2BW56"/>